<dbReference type="Gene3D" id="3.40.50.1820">
    <property type="entry name" value="alpha/beta hydrolase"/>
    <property type="match status" value="1"/>
</dbReference>
<dbReference type="SUPFAM" id="SSF53474">
    <property type="entry name" value="alpha/beta-Hydrolases"/>
    <property type="match status" value="1"/>
</dbReference>
<evidence type="ECO:0000313" key="5">
    <source>
        <dbReference type="Proteomes" id="UP000738517"/>
    </source>
</evidence>
<keyword evidence="5" id="KW-1185">Reference proteome</keyword>
<sequence length="325" mass="35777">MTRLPYSRLYFALLVILFSAISSYAVAKQSPHDGLHLETIHHDGLQRSFYLHLPPQHTSSDQFPLLLALHGGGRADGDELAERTGYNKLADQKGFIVAYPNGIDAQWNDGRGKTARKSDKIILIDDVGFLSALIEHLINTHNVDPSRVYMTGLSNGGMMTLRMGCEASDKLTAIAPVIANMPAKIANTCRPDSPLPMLLMNGTQDPMVPWQGGTVRFMRKEMGDVLSTEETLKLWRKLNQCSSIPSVEMLSDTDKTDSSVVRVVSYQCASNHADVILYAIEGGGHNFPGSNTPDLPRLLGNKNNDINGPEVIVSFFMSLNEQSRH</sequence>
<gene>
    <name evidence="4" type="ORF">EIZ48_10325</name>
</gene>
<accession>A0ABW9YI69</accession>
<feature type="signal peptide" evidence="3">
    <location>
        <begin position="1"/>
        <end position="27"/>
    </location>
</feature>
<evidence type="ECO:0000256" key="2">
    <source>
        <dbReference type="ARBA" id="ARBA00022801"/>
    </source>
</evidence>
<organism evidence="4 5">
    <name type="scientific">Photobacterium alginatilyticum</name>
    <dbReference type="NCBI Taxonomy" id="1775171"/>
    <lineage>
        <taxon>Bacteria</taxon>
        <taxon>Pseudomonadati</taxon>
        <taxon>Pseudomonadota</taxon>
        <taxon>Gammaproteobacteria</taxon>
        <taxon>Vibrionales</taxon>
        <taxon>Vibrionaceae</taxon>
        <taxon>Photobacterium</taxon>
    </lineage>
</organism>
<protein>
    <submittedName>
        <fullName evidence="4">Esterase</fullName>
    </submittedName>
</protein>
<evidence type="ECO:0000256" key="1">
    <source>
        <dbReference type="ARBA" id="ARBA00022729"/>
    </source>
</evidence>
<dbReference type="InterPro" id="IPR050955">
    <property type="entry name" value="Plant_Biomass_Hydrol_Est"/>
</dbReference>
<dbReference type="InterPro" id="IPR010126">
    <property type="entry name" value="Esterase_phb"/>
</dbReference>
<dbReference type="PANTHER" id="PTHR43037">
    <property type="entry name" value="UNNAMED PRODUCT-RELATED"/>
    <property type="match status" value="1"/>
</dbReference>
<evidence type="ECO:0000256" key="3">
    <source>
        <dbReference type="SAM" id="SignalP"/>
    </source>
</evidence>
<proteinExistence type="predicted"/>
<dbReference type="Pfam" id="PF10503">
    <property type="entry name" value="Esterase_PHB"/>
    <property type="match status" value="1"/>
</dbReference>
<reference evidence="4 5" key="1">
    <citation type="journal article" date="2017" name="Int. J. Syst. Evol. Microbiol.">
        <title>Photobacterium alginatilyticum sp. nov., a marine bacterium isolated from bottom seawater.</title>
        <authorList>
            <person name="Wang X."/>
            <person name="Wang Y."/>
            <person name="Yang X."/>
            <person name="Sun H."/>
            <person name="Li B."/>
            <person name="Zhang X.H."/>
        </authorList>
    </citation>
    <scope>NUCLEOTIDE SEQUENCE [LARGE SCALE GENOMIC DNA]</scope>
    <source>
        <strain evidence="4 5">P03D4</strain>
    </source>
</reference>
<dbReference type="RefSeq" id="WP_160650678.1">
    <property type="nucleotide sequence ID" value="NZ_RSEJ01000009.1"/>
</dbReference>
<keyword evidence="2" id="KW-0378">Hydrolase</keyword>
<feature type="chain" id="PRO_5045892546" evidence="3">
    <location>
        <begin position="28"/>
        <end position="325"/>
    </location>
</feature>
<comment type="caution">
    <text evidence="4">The sequence shown here is derived from an EMBL/GenBank/DDBJ whole genome shotgun (WGS) entry which is preliminary data.</text>
</comment>
<dbReference type="EMBL" id="RSEJ01000009">
    <property type="protein sequence ID" value="NBI52971.1"/>
    <property type="molecule type" value="Genomic_DNA"/>
</dbReference>
<evidence type="ECO:0000313" key="4">
    <source>
        <dbReference type="EMBL" id="NBI52971.1"/>
    </source>
</evidence>
<keyword evidence="1 3" id="KW-0732">Signal</keyword>
<dbReference type="Proteomes" id="UP000738517">
    <property type="component" value="Unassembled WGS sequence"/>
</dbReference>
<name>A0ABW9YI69_9GAMM</name>
<dbReference type="InterPro" id="IPR029058">
    <property type="entry name" value="AB_hydrolase_fold"/>
</dbReference>
<dbReference type="PANTHER" id="PTHR43037:SF1">
    <property type="entry name" value="BLL1128 PROTEIN"/>
    <property type="match status" value="1"/>
</dbReference>